<accession>A0AAF0ZLL5</accession>
<reference evidence="1" key="1">
    <citation type="submission" date="2023-08" db="EMBL/GenBank/DDBJ databases">
        <title>A de novo genome assembly of Solanum verrucosum Schlechtendal, a Mexican diploid species geographically isolated from the other diploid A-genome species in potato relatives.</title>
        <authorList>
            <person name="Hosaka K."/>
        </authorList>
    </citation>
    <scope>NUCLEOTIDE SEQUENCE</scope>
    <source>
        <tissue evidence="1">Young leaves</tissue>
    </source>
</reference>
<dbReference type="AlphaFoldDB" id="A0AAF0ZLL5"/>
<name>A0AAF0ZLL5_SOLVR</name>
<proteinExistence type="predicted"/>
<dbReference type="Proteomes" id="UP001234989">
    <property type="component" value="Chromosome 8"/>
</dbReference>
<keyword evidence="2" id="KW-1185">Reference proteome</keyword>
<organism evidence="1 2">
    <name type="scientific">Solanum verrucosum</name>
    <dbReference type="NCBI Taxonomy" id="315347"/>
    <lineage>
        <taxon>Eukaryota</taxon>
        <taxon>Viridiplantae</taxon>
        <taxon>Streptophyta</taxon>
        <taxon>Embryophyta</taxon>
        <taxon>Tracheophyta</taxon>
        <taxon>Spermatophyta</taxon>
        <taxon>Magnoliopsida</taxon>
        <taxon>eudicotyledons</taxon>
        <taxon>Gunneridae</taxon>
        <taxon>Pentapetalae</taxon>
        <taxon>asterids</taxon>
        <taxon>lamiids</taxon>
        <taxon>Solanales</taxon>
        <taxon>Solanaceae</taxon>
        <taxon>Solanoideae</taxon>
        <taxon>Solaneae</taxon>
        <taxon>Solanum</taxon>
    </lineage>
</organism>
<sequence length="18" mass="2044">MKVVMTFAKKKKSSVSLM</sequence>
<protein>
    <submittedName>
        <fullName evidence="1">Uncharacterized protein</fullName>
    </submittedName>
</protein>
<evidence type="ECO:0000313" key="2">
    <source>
        <dbReference type="Proteomes" id="UP001234989"/>
    </source>
</evidence>
<gene>
    <name evidence="1" type="ORF">MTR67_035495</name>
</gene>
<dbReference type="EMBL" id="CP133619">
    <property type="protein sequence ID" value="WMV42110.1"/>
    <property type="molecule type" value="Genomic_DNA"/>
</dbReference>
<evidence type="ECO:0000313" key="1">
    <source>
        <dbReference type="EMBL" id="WMV42110.1"/>
    </source>
</evidence>